<protein>
    <submittedName>
        <fullName evidence="4">Trypsin protease</fullName>
    </submittedName>
</protein>
<reference evidence="4 5" key="1">
    <citation type="journal article" date="2015" name="Genome Biol. Evol.">
        <title>Comparative Genomics of a Bacterivorous Green Alga Reveals Evolutionary Causalities and Consequences of Phago-Mixotrophic Mode of Nutrition.</title>
        <authorList>
            <person name="Burns J.A."/>
            <person name="Paasch A."/>
            <person name="Narechania A."/>
            <person name="Kim E."/>
        </authorList>
    </citation>
    <scope>NUCLEOTIDE SEQUENCE [LARGE SCALE GENOMIC DNA]</scope>
    <source>
        <strain evidence="4 5">PLY_AMNH</strain>
    </source>
</reference>
<organism evidence="4 5">
    <name type="scientific">Cymbomonas tetramitiformis</name>
    <dbReference type="NCBI Taxonomy" id="36881"/>
    <lineage>
        <taxon>Eukaryota</taxon>
        <taxon>Viridiplantae</taxon>
        <taxon>Chlorophyta</taxon>
        <taxon>Pyramimonadophyceae</taxon>
        <taxon>Pyramimonadales</taxon>
        <taxon>Pyramimonadaceae</taxon>
        <taxon>Cymbomonas</taxon>
    </lineage>
</organism>
<sequence>FGRTLTAGVISGVNRRIPSPIGRPILGVIQTDASINSGNSGGPLLDSFGHLIGVNVATFTKLGSGRSSGVNFALPVDLVYGIVPQLIVNGRIDA</sequence>
<dbReference type="InterPro" id="IPR001940">
    <property type="entry name" value="Peptidase_S1C"/>
</dbReference>
<dbReference type="Proteomes" id="UP001190700">
    <property type="component" value="Unassembled WGS sequence"/>
</dbReference>
<feature type="non-terminal residue" evidence="4">
    <location>
        <position position="1"/>
    </location>
</feature>
<evidence type="ECO:0000256" key="2">
    <source>
        <dbReference type="ARBA" id="ARBA00022670"/>
    </source>
</evidence>
<evidence type="ECO:0000313" key="4">
    <source>
        <dbReference type="EMBL" id="KAK3259463.1"/>
    </source>
</evidence>
<name>A0AAE0FGU4_9CHLO</name>
<keyword evidence="2 4" id="KW-0645">Protease</keyword>
<dbReference type="AlphaFoldDB" id="A0AAE0FGU4"/>
<evidence type="ECO:0000256" key="1">
    <source>
        <dbReference type="ARBA" id="ARBA00010541"/>
    </source>
</evidence>
<dbReference type="GO" id="GO:0004252">
    <property type="term" value="F:serine-type endopeptidase activity"/>
    <property type="evidence" value="ECO:0007669"/>
    <property type="project" value="InterPro"/>
</dbReference>
<dbReference type="PANTHER" id="PTHR43343:SF6">
    <property type="entry name" value="PROTEASE DO-LIKE 5, CHLOROPLASTIC ISOFORM X1"/>
    <property type="match status" value="1"/>
</dbReference>
<dbReference type="PRINTS" id="PR00834">
    <property type="entry name" value="PROTEASES2C"/>
</dbReference>
<accession>A0AAE0FGU4</accession>
<keyword evidence="5" id="KW-1185">Reference proteome</keyword>
<dbReference type="PANTHER" id="PTHR43343">
    <property type="entry name" value="PEPTIDASE S12"/>
    <property type="match status" value="1"/>
</dbReference>
<evidence type="ECO:0000256" key="3">
    <source>
        <dbReference type="ARBA" id="ARBA00022801"/>
    </source>
</evidence>
<dbReference type="GO" id="GO:0006508">
    <property type="term" value="P:proteolysis"/>
    <property type="evidence" value="ECO:0007669"/>
    <property type="project" value="UniProtKB-KW"/>
</dbReference>
<proteinExistence type="inferred from homology"/>
<dbReference type="EMBL" id="LGRX02018720">
    <property type="protein sequence ID" value="KAK3259463.1"/>
    <property type="molecule type" value="Genomic_DNA"/>
</dbReference>
<dbReference type="SUPFAM" id="SSF50494">
    <property type="entry name" value="Trypsin-like serine proteases"/>
    <property type="match status" value="1"/>
</dbReference>
<comment type="similarity">
    <text evidence="1">Belongs to the peptidase S1C family.</text>
</comment>
<evidence type="ECO:0000313" key="5">
    <source>
        <dbReference type="Proteomes" id="UP001190700"/>
    </source>
</evidence>
<dbReference type="Gene3D" id="2.40.10.10">
    <property type="entry name" value="Trypsin-like serine proteases"/>
    <property type="match status" value="1"/>
</dbReference>
<keyword evidence="3" id="KW-0378">Hydrolase</keyword>
<comment type="caution">
    <text evidence="4">The sequence shown here is derived from an EMBL/GenBank/DDBJ whole genome shotgun (WGS) entry which is preliminary data.</text>
</comment>
<dbReference type="InterPro" id="IPR051201">
    <property type="entry name" value="Chloro_Bact_Ser_Proteases"/>
</dbReference>
<dbReference type="InterPro" id="IPR043504">
    <property type="entry name" value="Peptidase_S1_PA_chymotrypsin"/>
</dbReference>
<gene>
    <name evidence="4" type="ORF">CYMTET_31541</name>
</gene>
<dbReference type="InterPro" id="IPR009003">
    <property type="entry name" value="Peptidase_S1_PA"/>
</dbReference>
<dbReference type="Pfam" id="PF13365">
    <property type="entry name" value="Trypsin_2"/>
    <property type="match status" value="1"/>
</dbReference>